<dbReference type="Proteomes" id="UP000683360">
    <property type="component" value="Unassembled WGS sequence"/>
</dbReference>
<dbReference type="GO" id="GO:0008270">
    <property type="term" value="F:zinc ion binding"/>
    <property type="evidence" value="ECO:0007669"/>
    <property type="project" value="UniProtKB-KW"/>
</dbReference>
<dbReference type="Pfam" id="PF00643">
    <property type="entry name" value="zf-B_box"/>
    <property type="match status" value="1"/>
</dbReference>
<organism evidence="3 4">
    <name type="scientific">Mytilus edulis</name>
    <name type="common">Blue mussel</name>
    <dbReference type="NCBI Taxonomy" id="6550"/>
    <lineage>
        <taxon>Eukaryota</taxon>
        <taxon>Metazoa</taxon>
        <taxon>Spiralia</taxon>
        <taxon>Lophotrochozoa</taxon>
        <taxon>Mollusca</taxon>
        <taxon>Bivalvia</taxon>
        <taxon>Autobranchia</taxon>
        <taxon>Pteriomorphia</taxon>
        <taxon>Mytilida</taxon>
        <taxon>Mytiloidea</taxon>
        <taxon>Mytilidae</taxon>
        <taxon>Mytilinae</taxon>
        <taxon>Mytilus</taxon>
    </lineage>
</organism>
<feature type="domain" description="B box-type" evidence="2">
    <location>
        <begin position="14"/>
        <end position="61"/>
    </location>
</feature>
<evidence type="ECO:0000313" key="3">
    <source>
        <dbReference type="EMBL" id="CAG2230374.1"/>
    </source>
</evidence>
<comment type="caution">
    <text evidence="3">The sequence shown here is derived from an EMBL/GenBank/DDBJ whole genome shotgun (WGS) entry which is preliminary data.</text>
</comment>
<evidence type="ECO:0000259" key="2">
    <source>
        <dbReference type="PROSITE" id="PS50119"/>
    </source>
</evidence>
<keyword evidence="1" id="KW-0863">Zinc-finger</keyword>
<dbReference type="AlphaFoldDB" id="A0A8S3TKM6"/>
<dbReference type="OrthoDB" id="10328363at2759"/>
<keyword evidence="1" id="KW-0479">Metal-binding</keyword>
<dbReference type="SUPFAM" id="SSF57845">
    <property type="entry name" value="B-box zinc-binding domain"/>
    <property type="match status" value="1"/>
</dbReference>
<keyword evidence="4" id="KW-1185">Reference proteome</keyword>
<dbReference type="EMBL" id="CAJPWZ010002065">
    <property type="protein sequence ID" value="CAG2230374.1"/>
    <property type="molecule type" value="Genomic_DNA"/>
</dbReference>
<protein>
    <recommendedName>
        <fullName evidence="2">B box-type domain-containing protein</fullName>
    </recommendedName>
</protein>
<gene>
    <name evidence="3" type="ORF">MEDL_43222</name>
</gene>
<name>A0A8S3TKM6_MYTED</name>
<proteinExistence type="predicted"/>
<dbReference type="CDD" id="cd19757">
    <property type="entry name" value="Bbox1"/>
    <property type="match status" value="1"/>
</dbReference>
<sequence length="154" mass="17101">MATSSKSTSIRKAQVPVSCYFCKGQGIKWKCEECNVRMCNTCKVTVHQGLPSTQDHDVVSIQDISQSSPGSQEVTSVVISSVFNSYKTTLPAVNNLICWNDDLLIFNYSGKTSAKHQVMKGKLLKSSIQILQTFNKSIFDMAINQDGEIFFSIF</sequence>
<evidence type="ECO:0000313" key="4">
    <source>
        <dbReference type="Proteomes" id="UP000683360"/>
    </source>
</evidence>
<dbReference type="PROSITE" id="PS50119">
    <property type="entry name" value="ZF_BBOX"/>
    <property type="match status" value="1"/>
</dbReference>
<dbReference type="InterPro" id="IPR000315">
    <property type="entry name" value="Znf_B-box"/>
</dbReference>
<evidence type="ECO:0000256" key="1">
    <source>
        <dbReference type="PROSITE-ProRule" id="PRU00024"/>
    </source>
</evidence>
<accession>A0A8S3TKM6</accession>
<reference evidence="3" key="1">
    <citation type="submission" date="2021-03" db="EMBL/GenBank/DDBJ databases">
        <authorList>
            <person name="Bekaert M."/>
        </authorList>
    </citation>
    <scope>NUCLEOTIDE SEQUENCE</scope>
</reference>
<keyword evidence="1" id="KW-0862">Zinc</keyword>